<dbReference type="AlphaFoldDB" id="A0AA42BTH6"/>
<dbReference type="InterPro" id="IPR041413">
    <property type="entry name" value="MLTR_LBD"/>
</dbReference>
<proteinExistence type="predicted"/>
<dbReference type="Gene3D" id="3.30.450.180">
    <property type="match status" value="1"/>
</dbReference>
<dbReference type="Pfam" id="PF17765">
    <property type="entry name" value="MLTR_LBD"/>
    <property type="match status" value="1"/>
</dbReference>
<dbReference type="EMBL" id="JANLCK010000003">
    <property type="protein sequence ID" value="MCS5725872.1"/>
    <property type="molecule type" value="Genomic_DNA"/>
</dbReference>
<keyword evidence="3" id="KW-1185">Reference proteome</keyword>
<evidence type="ECO:0000313" key="3">
    <source>
        <dbReference type="Proteomes" id="UP001165587"/>
    </source>
</evidence>
<sequence length="178" mass="18948">MSTDDAEAAASRGPIQAMISSWAAIPAVLCDRHFTVVGANDAARALSPAFADGVNLARFTFAEADIDRDHPAYDAAAHQVAALLRESLEQHEGDAQFRGIVGDLSVTSIDFAGAWADDSLSAKANGVIDFHDTPVGLIRMGYQVLRVPGNEDDSLLVWGAADQRSARSLERLLRLSAD</sequence>
<feature type="domain" description="MmyB-like transcription regulator ligand binding" evidence="1">
    <location>
        <begin position="15"/>
        <end position="172"/>
    </location>
</feature>
<dbReference type="Proteomes" id="UP001165587">
    <property type="component" value="Unassembled WGS sequence"/>
</dbReference>
<organism evidence="2 3">
    <name type="scientific">Herbiconiux oxytropis</name>
    <dbReference type="NCBI Taxonomy" id="2970915"/>
    <lineage>
        <taxon>Bacteria</taxon>
        <taxon>Bacillati</taxon>
        <taxon>Actinomycetota</taxon>
        <taxon>Actinomycetes</taxon>
        <taxon>Micrococcales</taxon>
        <taxon>Microbacteriaceae</taxon>
        <taxon>Herbiconiux</taxon>
    </lineage>
</organism>
<comment type="caution">
    <text evidence="2">The sequence shown here is derived from an EMBL/GenBank/DDBJ whole genome shotgun (WGS) entry which is preliminary data.</text>
</comment>
<accession>A0AA42BTH6</accession>
<evidence type="ECO:0000259" key="1">
    <source>
        <dbReference type="Pfam" id="PF17765"/>
    </source>
</evidence>
<name>A0AA42BTH6_9MICO</name>
<dbReference type="PANTHER" id="PTHR35010">
    <property type="entry name" value="BLL4672 PROTEIN-RELATED"/>
    <property type="match status" value="1"/>
</dbReference>
<evidence type="ECO:0000313" key="2">
    <source>
        <dbReference type="EMBL" id="MCS5725872.1"/>
    </source>
</evidence>
<dbReference type="RefSeq" id="WP_259526458.1">
    <property type="nucleotide sequence ID" value="NZ_JANLCK010000003.1"/>
</dbReference>
<protein>
    <recommendedName>
        <fullName evidence="1">MmyB-like transcription regulator ligand binding domain-containing protein</fullName>
    </recommendedName>
</protein>
<gene>
    <name evidence="2" type="ORF">N1028_08170</name>
</gene>
<reference evidence="2" key="1">
    <citation type="submission" date="2022-08" db="EMBL/GenBank/DDBJ databases">
        <authorList>
            <person name="Deng Y."/>
            <person name="Han X.-F."/>
            <person name="Zhang Y.-Q."/>
        </authorList>
    </citation>
    <scope>NUCLEOTIDE SEQUENCE</scope>
    <source>
        <strain evidence="2">CPCC 203407</strain>
    </source>
</reference>